<feature type="transmembrane region" description="Helical" evidence="8">
    <location>
        <begin position="332"/>
        <end position="355"/>
    </location>
</feature>
<keyword evidence="10" id="KW-1185">Reference proteome</keyword>
<keyword evidence="5 8" id="KW-0812">Transmembrane</keyword>
<feature type="transmembrane region" description="Helical" evidence="8">
    <location>
        <begin position="217"/>
        <end position="240"/>
    </location>
</feature>
<organism evidence="9 10">
    <name type="scientific">Heyndrickxia oleronia</name>
    <dbReference type="NCBI Taxonomy" id="38875"/>
    <lineage>
        <taxon>Bacteria</taxon>
        <taxon>Bacillati</taxon>
        <taxon>Bacillota</taxon>
        <taxon>Bacilli</taxon>
        <taxon>Bacillales</taxon>
        <taxon>Bacillaceae</taxon>
        <taxon>Heyndrickxia</taxon>
    </lineage>
</organism>
<dbReference type="Gene3D" id="1.20.1740.10">
    <property type="entry name" value="Amino acid/polyamine transporter I"/>
    <property type="match status" value="1"/>
</dbReference>
<reference evidence="9 10" key="1">
    <citation type="submission" date="2017-01" db="EMBL/GenBank/DDBJ databases">
        <title>Draft genome sequence of Bacillus oleronius.</title>
        <authorList>
            <person name="Allam M."/>
        </authorList>
    </citation>
    <scope>NUCLEOTIDE SEQUENCE [LARGE SCALE GENOMIC DNA]</scope>
    <source>
        <strain evidence="9 10">DSM 9356</strain>
    </source>
</reference>
<dbReference type="PANTHER" id="PTHR34975:SF2">
    <property type="entry name" value="SPORE GERMINATION PROTEIN A2"/>
    <property type="match status" value="1"/>
</dbReference>
<comment type="caution">
    <text evidence="9">The sequence shown here is derived from an EMBL/GenBank/DDBJ whole genome shotgun (WGS) entry which is preliminary data.</text>
</comment>
<dbReference type="InterPro" id="IPR004761">
    <property type="entry name" value="Spore_GerAB"/>
</dbReference>
<sequence>MQTVPENRKISPFLVFFTVTSIQIGVGALGFQRLIAKTAGYDAWISVIIAGLATNMIMWMMYKLLEMGKKDLSETHKFVFGKWIGSLFNTFFILYFTFFIITILRTYIEIVQVWMFPDFNTFWFTLFFLILCIYIVRGGFRTVTGIAFFGVVFPSYLIVLFGFTIPYSDFKHFLPLLDHSLKELIIASHQMSLTFMGYEVFLIYYPFIKEPNKSKKWAHIGLFSSTALYLYTTLISFAYYSEEQIQKYIWATLSTWKIVHLPVVERFEYVGIANWCLIILPNVCLALWCASRILKQTYKISQRKGVFIIAALSLLIIPLLKTRQQINMINSILGNLGFLINFIYIPFLLILVWLLKKVKLKS</sequence>
<feature type="transmembrane region" description="Helical" evidence="8">
    <location>
        <begin position="303"/>
        <end position="320"/>
    </location>
</feature>
<dbReference type="GO" id="GO:0009847">
    <property type="term" value="P:spore germination"/>
    <property type="evidence" value="ECO:0007669"/>
    <property type="project" value="InterPro"/>
</dbReference>
<keyword evidence="4" id="KW-0309">Germination</keyword>
<gene>
    <name evidence="9" type="ORF">BWZ43_03310</name>
</gene>
<dbReference type="GO" id="GO:0016020">
    <property type="term" value="C:membrane"/>
    <property type="evidence" value="ECO:0007669"/>
    <property type="project" value="UniProtKB-SubCell"/>
</dbReference>
<keyword evidence="6 8" id="KW-1133">Transmembrane helix</keyword>
<dbReference type="AlphaFoldDB" id="A0A8E2LF32"/>
<evidence type="ECO:0000256" key="1">
    <source>
        <dbReference type="ARBA" id="ARBA00004141"/>
    </source>
</evidence>
<dbReference type="Proteomes" id="UP000189761">
    <property type="component" value="Unassembled WGS sequence"/>
</dbReference>
<feature type="transmembrane region" description="Helical" evidence="8">
    <location>
        <begin position="12"/>
        <end position="31"/>
    </location>
</feature>
<feature type="transmembrane region" description="Helical" evidence="8">
    <location>
        <begin position="43"/>
        <end position="62"/>
    </location>
</feature>
<comment type="subcellular location">
    <subcellularLocation>
        <location evidence="1">Membrane</location>
        <topology evidence="1">Multi-pass membrane protein</topology>
    </subcellularLocation>
</comment>
<dbReference type="EMBL" id="MTLA01000036">
    <property type="protein sequence ID" value="OOP69760.1"/>
    <property type="molecule type" value="Genomic_DNA"/>
</dbReference>
<evidence type="ECO:0000256" key="7">
    <source>
        <dbReference type="ARBA" id="ARBA00023136"/>
    </source>
</evidence>
<dbReference type="PANTHER" id="PTHR34975">
    <property type="entry name" value="SPORE GERMINATION PROTEIN A2"/>
    <property type="match status" value="1"/>
</dbReference>
<evidence type="ECO:0000256" key="5">
    <source>
        <dbReference type="ARBA" id="ARBA00022692"/>
    </source>
</evidence>
<evidence type="ECO:0000256" key="6">
    <source>
        <dbReference type="ARBA" id="ARBA00022989"/>
    </source>
</evidence>
<feature type="transmembrane region" description="Helical" evidence="8">
    <location>
        <begin position="143"/>
        <end position="165"/>
    </location>
</feature>
<protein>
    <submittedName>
        <fullName evidence="9">Spore gernimation protein GerB</fullName>
    </submittedName>
</protein>
<keyword evidence="7 8" id="KW-0472">Membrane</keyword>
<evidence type="ECO:0000313" key="9">
    <source>
        <dbReference type="EMBL" id="OOP69760.1"/>
    </source>
</evidence>
<feature type="transmembrane region" description="Helical" evidence="8">
    <location>
        <begin position="83"/>
        <end position="108"/>
    </location>
</feature>
<feature type="transmembrane region" description="Helical" evidence="8">
    <location>
        <begin position="185"/>
        <end position="205"/>
    </location>
</feature>
<keyword evidence="3" id="KW-0813">Transport</keyword>
<evidence type="ECO:0000256" key="2">
    <source>
        <dbReference type="ARBA" id="ARBA00007998"/>
    </source>
</evidence>
<proteinExistence type="inferred from homology"/>
<comment type="similarity">
    <text evidence="2">Belongs to the amino acid-polyamine-organocation (APC) superfamily. Spore germination protein (SGP) (TC 2.A.3.9) family.</text>
</comment>
<dbReference type="NCBIfam" id="TIGR00912">
    <property type="entry name" value="2A0309"/>
    <property type="match status" value="1"/>
</dbReference>
<accession>A0A8E2LF32</accession>
<dbReference type="RefSeq" id="WP_058002819.1">
    <property type="nucleotide sequence ID" value="NZ_CP065424.1"/>
</dbReference>
<evidence type="ECO:0000313" key="10">
    <source>
        <dbReference type="Proteomes" id="UP000189761"/>
    </source>
</evidence>
<dbReference type="Pfam" id="PF03845">
    <property type="entry name" value="Spore_permease"/>
    <property type="match status" value="1"/>
</dbReference>
<feature type="transmembrane region" description="Helical" evidence="8">
    <location>
        <begin position="272"/>
        <end position="291"/>
    </location>
</feature>
<evidence type="ECO:0000256" key="3">
    <source>
        <dbReference type="ARBA" id="ARBA00022448"/>
    </source>
</evidence>
<feature type="transmembrane region" description="Helical" evidence="8">
    <location>
        <begin position="120"/>
        <end position="136"/>
    </location>
</feature>
<evidence type="ECO:0000256" key="8">
    <source>
        <dbReference type="SAM" id="Phobius"/>
    </source>
</evidence>
<evidence type="ECO:0000256" key="4">
    <source>
        <dbReference type="ARBA" id="ARBA00022544"/>
    </source>
</evidence>
<name>A0A8E2LF32_9BACI</name>